<dbReference type="PROSITE" id="PS51257">
    <property type="entry name" value="PROKAR_LIPOPROTEIN"/>
    <property type="match status" value="1"/>
</dbReference>
<dbReference type="AlphaFoldDB" id="A0A1M7GQH1"/>
<reference evidence="2 3" key="1">
    <citation type="submission" date="2016-11" db="EMBL/GenBank/DDBJ databases">
        <authorList>
            <person name="Jaros S."/>
            <person name="Januszkiewicz K."/>
            <person name="Wedrychowicz H."/>
        </authorList>
    </citation>
    <scope>NUCLEOTIDE SEQUENCE [LARGE SCALE GENOMIC DNA]</scope>
    <source>
        <strain evidence="2 3">DSM 15930</strain>
    </source>
</reference>
<evidence type="ECO:0000256" key="1">
    <source>
        <dbReference type="SAM" id="MobiDB-lite"/>
    </source>
</evidence>
<evidence type="ECO:0000313" key="3">
    <source>
        <dbReference type="Proteomes" id="UP000184038"/>
    </source>
</evidence>
<evidence type="ECO:0000313" key="2">
    <source>
        <dbReference type="EMBL" id="SHM18441.1"/>
    </source>
</evidence>
<gene>
    <name evidence="2" type="ORF">SAMN02746066_01051</name>
</gene>
<dbReference type="RefSeq" id="WP_073284092.1">
    <property type="nucleotide sequence ID" value="NZ_FRCP01000007.1"/>
</dbReference>
<sequence length="72" mass="7875">MKMYLTRKYIGIKIITILGICAIAFAITSCNNKQTVNTTDNATSTSQASTSNKPIRSDSKTDNVSLVLDEIF</sequence>
<feature type="compositionally biased region" description="Low complexity" evidence="1">
    <location>
        <begin position="37"/>
        <end position="52"/>
    </location>
</feature>
<feature type="region of interest" description="Disordered" evidence="1">
    <location>
        <begin position="36"/>
        <end position="61"/>
    </location>
</feature>
<dbReference type="STRING" id="1120996.SAMN02746066_01051"/>
<proteinExistence type="predicted"/>
<dbReference type="EMBL" id="FRCP01000007">
    <property type="protein sequence ID" value="SHM18441.1"/>
    <property type="molecule type" value="Genomic_DNA"/>
</dbReference>
<keyword evidence="3" id="KW-1185">Reference proteome</keyword>
<dbReference type="Proteomes" id="UP000184038">
    <property type="component" value="Unassembled WGS sequence"/>
</dbReference>
<name>A0A1M7GQH1_9FIRM</name>
<organism evidence="2 3">
    <name type="scientific">Anaerosporobacter mobilis DSM 15930</name>
    <dbReference type="NCBI Taxonomy" id="1120996"/>
    <lineage>
        <taxon>Bacteria</taxon>
        <taxon>Bacillati</taxon>
        <taxon>Bacillota</taxon>
        <taxon>Clostridia</taxon>
        <taxon>Lachnospirales</taxon>
        <taxon>Lachnospiraceae</taxon>
        <taxon>Anaerosporobacter</taxon>
    </lineage>
</organism>
<protein>
    <submittedName>
        <fullName evidence="2">Uncharacterized protein</fullName>
    </submittedName>
</protein>
<accession>A0A1M7GQH1</accession>